<gene>
    <name evidence="2" type="ORF">B0H63DRAFT_401108</name>
</gene>
<organism evidence="2 3">
    <name type="scientific">Podospora didyma</name>
    <dbReference type="NCBI Taxonomy" id="330526"/>
    <lineage>
        <taxon>Eukaryota</taxon>
        <taxon>Fungi</taxon>
        <taxon>Dikarya</taxon>
        <taxon>Ascomycota</taxon>
        <taxon>Pezizomycotina</taxon>
        <taxon>Sordariomycetes</taxon>
        <taxon>Sordariomycetidae</taxon>
        <taxon>Sordariales</taxon>
        <taxon>Podosporaceae</taxon>
        <taxon>Podospora</taxon>
    </lineage>
</organism>
<evidence type="ECO:0000313" key="3">
    <source>
        <dbReference type="Proteomes" id="UP001285441"/>
    </source>
</evidence>
<dbReference type="Proteomes" id="UP001285441">
    <property type="component" value="Unassembled WGS sequence"/>
</dbReference>
<evidence type="ECO:0000256" key="1">
    <source>
        <dbReference type="SAM" id="MobiDB-lite"/>
    </source>
</evidence>
<dbReference type="SUPFAM" id="SSF50969">
    <property type="entry name" value="YVTN repeat-like/Quinoprotein amine dehydrogenase"/>
    <property type="match status" value="1"/>
</dbReference>
<feature type="region of interest" description="Disordered" evidence="1">
    <location>
        <begin position="1"/>
        <end position="36"/>
    </location>
</feature>
<evidence type="ECO:0000313" key="2">
    <source>
        <dbReference type="EMBL" id="KAK3372025.1"/>
    </source>
</evidence>
<proteinExistence type="predicted"/>
<protein>
    <submittedName>
        <fullName evidence="2">Uncharacterized protein</fullName>
    </submittedName>
</protein>
<dbReference type="AlphaFoldDB" id="A0AAE0K9C0"/>
<dbReference type="EMBL" id="JAULSW010000008">
    <property type="protein sequence ID" value="KAK3372025.1"/>
    <property type="molecule type" value="Genomic_DNA"/>
</dbReference>
<keyword evidence="3" id="KW-1185">Reference proteome</keyword>
<reference evidence="2" key="1">
    <citation type="journal article" date="2023" name="Mol. Phylogenet. Evol.">
        <title>Genome-scale phylogeny and comparative genomics of the fungal order Sordariales.</title>
        <authorList>
            <person name="Hensen N."/>
            <person name="Bonometti L."/>
            <person name="Westerberg I."/>
            <person name="Brannstrom I.O."/>
            <person name="Guillou S."/>
            <person name="Cros-Aarteil S."/>
            <person name="Calhoun S."/>
            <person name="Haridas S."/>
            <person name="Kuo A."/>
            <person name="Mondo S."/>
            <person name="Pangilinan J."/>
            <person name="Riley R."/>
            <person name="LaButti K."/>
            <person name="Andreopoulos B."/>
            <person name="Lipzen A."/>
            <person name="Chen C."/>
            <person name="Yan M."/>
            <person name="Daum C."/>
            <person name="Ng V."/>
            <person name="Clum A."/>
            <person name="Steindorff A."/>
            <person name="Ohm R.A."/>
            <person name="Martin F."/>
            <person name="Silar P."/>
            <person name="Natvig D.O."/>
            <person name="Lalanne C."/>
            <person name="Gautier V."/>
            <person name="Ament-Velasquez S.L."/>
            <person name="Kruys A."/>
            <person name="Hutchinson M.I."/>
            <person name="Powell A.J."/>
            <person name="Barry K."/>
            <person name="Miller A.N."/>
            <person name="Grigoriev I.V."/>
            <person name="Debuchy R."/>
            <person name="Gladieux P."/>
            <person name="Hiltunen Thoren M."/>
            <person name="Johannesson H."/>
        </authorList>
    </citation>
    <scope>NUCLEOTIDE SEQUENCE</scope>
    <source>
        <strain evidence="2">CBS 232.78</strain>
    </source>
</reference>
<dbReference type="InterPro" id="IPR015943">
    <property type="entry name" value="WD40/YVTN_repeat-like_dom_sf"/>
</dbReference>
<dbReference type="Gene3D" id="2.130.10.10">
    <property type="entry name" value="YVTN repeat-like/Quinoprotein amine dehydrogenase"/>
    <property type="match status" value="1"/>
</dbReference>
<comment type="caution">
    <text evidence="2">The sequence shown here is derived from an EMBL/GenBank/DDBJ whole genome shotgun (WGS) entry which is preliminary data.</text>
</comment>
<accession>A0AAE0K9C0</accession>
<name>A0AAE0K9C0_9PEZI</name>
<feature type="compositionally biased region" description="Basic and acidic residues" evidence="1">
    <location>
        <begin position="1"/>
        <end position="15"/>
    </location>
</feature>
<dbReference type="InterPro" id="IPR011044">
    <property type="entry name" value="Quino_amine_DH_bsu"/>
</dbReference>
<sequence>MNEDKDKKINNDKGKNKQPPQKPDNKDNNEDDEEKKKRNARALYFCTNKEDNAVAAVELDKDGMVSGRASIWKTGGSGAQGVDWKTKQSAAPDSLFSSSALVVVESLVFVVNSGSHTLSMLSIDKSNPLSLKKVGAPWKLPGEFPNTVTASKKHRMVCVGMTGSKAGIACAPYSPESGIGRMDGNNWREFKLDQKTPPVGPGNTVSQVFFSGDESQLYATVKGRPEEQKKGWFSAYDIKRNETNAWLGDEEHRSAPDGTAELFGSAVIPGSRDVLVADSSFGIAVLGMDDKSKKAYAKHKLPVKDQKATCKAAISPVTKSAWVSDAGRNRLVEVSYQNDDVKVVSEIELSGNGWDGKSGLGDLKAGGEYVYALGAGTGAEVGITIVHAPSKKQVQYADLRGVGAGKSSMGMALWWS</sequence>
<reference evidence="2" key="2">
    <citation type="submission" date="2023-06" db="EMBL/GenBank/DDBJ databases">
        <authorList>
            <consortium name="Lawrence Berkeley National Laboratory"/>
            <person name="Haridas S."/>
            <person name="Hensen N."/>
            <person name="Bonometti L."/>
            <person name="Westerberg I."/>
            <person name="Brannstrom I.O."/>
            <person name="Guillou S."/>
            <person name="Cros-Aarteil S."/>
            <person name="Calhoun S."/>
            <person name="Kuo A."/>
            <person name="Mondo S."/>
            <person name="Pangilinan J."/>
            <person name="Riley R."/>
            <person name="LaButti K."/>
            <person name="Andreopoulos B."/>
            <person name="Lipzen A."/>
            <person name="Chen C."/>
            <person name="Yanf M."/>
            <person name="Daum C."/>
            <person name="Ng V."/>
            <person name="Clum A."/>
            <person name="Steindorff A."/>
            <person name="Ohm R."/>
            <person name="Martin F."/>
            <person name="Silar P."/>
            <person name="Natvig D."/>
            <person name="Lalanne C."/>
            <person name="Gautier V."/>
            <person name="Ament-velasquez S.L."/>
            <person name="Kruys A."/>
            <person name="Hutchinson M.I."/>
            <person name="Powell A.J."/>
            <person name="Barry K."/>
            <person name="Miller A.N."/>
            <person name="Grigoriev I.V."/>
            <person name="Debuchy R."/>
            <person name="Gladieux P."/>
            <person name="Thoren M.H."/>
            <person name="Johannesson H."/>
        </authorList>
    </citation>
    <scope>NUCLEOTIDE SEQUENCE</scope>
    <source>
        <strain evidence="2">CBS 232.78</strain>
    </source>
</reference>